<dbReference type="InterPro" id="IPR023214">
    <property type="entry name" value="HAD_sf"/>
</dbReference>
<dbReference type="EMBL" id="CP031034">
    <property type="protein sequence ID" value="QDZ18386.1"/>
    <property type="molecule type" value="Genomic_DNA"/>
</dbReference>
<accession>A0A5B8MCX8</accession>
<dbReference type="Gene3D" id="3.40.50.1000">
    <property type="entry name" value="HAD superfamily/HAD-like"/>
    <property type="match status" value="1"/>
</dbReference>
<dbReference type="InterPro" id="IPR036412">
    <property type="entry name" value="HAD-like_sf"/>
</dbReference>
<dbReference type="SUPFAM" id="SSF56784">
    <property type="entry name" value="HAD-like"/>
    <property type="match status" value="1"/>
</dbReference>
<evidence type="ECO:0000313" key="2">
    <source>
        <dbReference type="Proteomes" id="UP000316726"/>
    </source>
</evidence>
<dbReference type="Pfam" id="PF00702">
    <property type="entry name" value="Hydrolase"/>
    <property type="match status" value="1"/>
</dbReference>
<reference evidence="1 2" key="1">
    <citation type="submission" date="2018-07" db="EMBL/GenBank/DDBJ databases">
        <title>The complete nuclear genome of the prasinophyte Chloropicon primus (CCMP1205).</title>
        <authorList>
            <person name="Pombert J.-F."/>
            <person name="Otis C."/>
            <person name="Turmel M."/>
            <person name="Lemieux C."/>
        </authorList>
    </citation>
    <scope>NUCLEOTIDE SEQUENCE [LARGE SCALE GENOMIC DNA]</scope>
    <source>
        <strain evidence="1 2">CCMP1205</strain>
    </source>
</reference>
<keyword evidence="2" id="KW-1185">Reference proteome</keyword>
<sequence length="316" mass="34902">MAVAGRDAGGWGRPVVAGGRCKAGARSLGCRASRGKVAKCEAVPRSVLALDFDGVICNSAGESSVSAWRASEKYWPQVYAPGEVQARQDDVIDETSAVRPIVETGYENMLLSRALVEGKASVGEILEDWGGIMPRLMEEWDVNRDELVIAFGDTRDAWIKEDEESWVGKNSLYPSVAGALQTALEREDVLVYIVTTKQTRYVVRILKQLGEIDFPESRIISSTVSGIPKSTTLCRLMANHPDVSSWHFVEDRFKTLEGIRSKQDGESAEAADLRKLNLYLVDWGFNTEQERGLASEDEKIDLITLSDFSEMLESGF</sequence>
<dbReference type="AlphaFoldDB" id="A0A5B8MCX8"/>
<evidence type="ECO:0008006" key="3">
    <source>
        <dbReference type="Google" id="ProtNLM"/>
    </source>
</evidence>
<dbReference type="OrthoDB" id="417952at2759"/>
<dbReference type="Proteomes" id="UP000316726">
    <property type="component" value="Chromosome 1"/>
</dbReference>
<evidence type="ECO:0000313" key="1">
    <source>
        <dbReference type="EMBL" id="QDZ18386.1"/>
    </source>
</evidence>
<organism evidence="1 2">
    <name type="scientific">Chloropicon primus</name>
    <dbReference type="NCBI Taxonomy" id="1764295"/>
    <lineage>
        <taxon>Eukaryota</taxon>
        <taxon>Viridiplantae</taxon>
        <taxon>Chlorophyta</taxon>
        <taxon>Chloropicophyceae</taxon>
        <taxon>Chloropicales</taxon>
        <taxon>Chloropicaceae</taxon>
        <taxon>Chloropicon</taxon>
    </lineage>
</organism>
<protein>
    <recommendedName>
        <fullName evidence="3">Haloacid dehalogenase-like hydrolase</fullName>
    </recommendedName>
</protein>
<gene>
    <name evidence="1" type="ORF">A3770_01p09040</name>
</gene>
<proteinExistence type="predicted"/>
<name>A0A5B8MCX8_9CHLO</name>